<name>A0ABV6H767_9ACTN</name>
<gene>
    <name evidence="2" type="ORF">ACFFJD_06975</name>
</gene>
<feature type="domain" description="VOC" evidence="1">
    <location>
        <begin position="10"/>
        <end position="125"/>
    </location>
</feature>
<dbReference type="CDD" id="cd07247">
    <property type="entry name" value="SgaA_N_like"/>
    <property type="match status" value="1"/>
</dbReference>
<dbReference type="PANTHER" id="PTHR33993">
    <property type="entry name" value="GLYOXALASE-RELATED"/>
    <property type="match status" value="1"/>
</dbReference>
<evidence type="ECO:0000313" key="3">
    <source>
        <dbReference type="Proteomes" id="UP001589783"/>
    </source>
</evidence>
<accession>A0ABV6H767</accession>
<protein>
    <submittedName>
        <fullName evidence="2">VOC family protein</fullName>
    </submittedName>
</protein>
<organism evidence="2 3">
    <name type="scientific">Gordonia phosphorivorans</name>
    <dbReference type="NCBI Taxonomy" id="1056982"/>
    <lineage>
        <taxon>Bacteria</taxon>
        <taxon>Bacillati</taxon>
        <taxon>Actinomycetota</taxon>
        <taxon>Actinomycetes</taxon>
        <taxon>Mycobacteriales</taxon>
        <taxon>Gordoniaceae</taxon>
        <taxon>Gordonia</taxon>
    </lineage>
</organism>
<dbReference type="PANTHER" id="PTHR33993:SF10">
    <property type="entry name" value="CONSERVED PROTEIN"/>
    <property type="match status" value="1"/>
</dbReference>
<proteinExistence type="predicted"/>
<reference evidence="2 3" key="1">
    <citation type="submission" date="2024-09" db="EMBL/GenBank/DDBJ databases">
        <authorList>
            <person name="Sun Q."/>
            <person name="Mori K."/>
        </authorList>
    </citation>
    <scope>NUCLEOTIDE SEQUENCE [LARGE SCALE GENOMIC DNA]</scope>
    <source>
        <strain evidence="2 3">CCM 7957</strain>
    </source>
</reference>
<dbReference type="Pfam" id="PF00903">
    <property type="entry name" value="Glyoxalase"/>
    <property type="match status" value="2"/>
</dbReference>
<dbReference type="Proteomes" id="UP001589783">
    <property type="component" value="Unassembled WGS sequence"/>
</dbReference>
<dbReference type="Gene3D" id="3.10.180.10">
    <property type="entry name" value="2,3-Dihydroxybiphenyl 1,2-Dioxygenase, domain 1"/>
    <property type="match status" value="2"/>
</dbReference>
<comment type="caution">
    <text evidence="2">The sequence shown here is derived from an EMBL/GenBank/DDBJ whole genome shotgun (WGS) entry which is preliminary data.</text>
</comment>
<dbReference type="SUPFAM" id="SSF54593">
    <property type="entry name" value="Glyoxalase/Bleomycin resistance protein/Dihydroxybiphenyl dioxygenase"/>
    <property type="match status" value="2"/>
</dbReference>
<dbReference type="EMBL" id="JBHLWV010000016">
    <property type="protein sequence ID" value="MFC0314591.1"/>
    <property type="molecule type" value="Genomic_DNA"/>
</dbReference>
<evidence type="ECO:0000313" key="2">
    <source>
        <dbReference type="EMBL" id="MFC0314591.1"/>
    </source>
</evidence>
<feature type="domain" description="VOC" evidence="1">
    <location>
        <begin position="139"/>
        <end position="254"/>
    </location>
</feature>
<dbReference type="InterPro" id="IPR004360">
    <property type="entry name" value="Glyas_Fos-R_dOase_dom"/>
</dbReference>
<dbReference type="RefSeq" id="WP_382362513.1">
    <property type="nucleotide sequence ID" value="NZ_JBHLWV010000016.1"/>
</dbReference>
<keyword evidence="3" id="KW-1185">Reference proteome</keyword>
<dbReference type="InterPro" id="IPR052164">
    <property type="entry name" value="Anthracycline_SecMetBiosynth"/>
</dbReference>
<dbReference type="InterPro" id="IPR037523">
    <property type="entry name" value="VOC_core"/>
</dbReference>
<sequence>MTEYSAPLGAPVWFDLVSSDPARAAEFYGALFGWEAEAPNPDFAGYQNFTLGGRRVAGMHPHMAEAGGPSDVWSIYLRTDDALATQAALVEHGGIEVFPPMPVGDLGTMAYAVDPAGAMFGYWQSAAHTGFHEWGVHGAPYWFECLTLGQPAATAFYELVFGMRPEVVPGAPGNYTQLFSGDTAYAALMDATGMLPAETPSHWRVYITVDDVAAAVARAVELGGTCVAEPETTPWGTLATITDPFGALLCLGHAPEGM</sequence>
<dbReference type="InterPro" id="IPR029068">
    <property type="entry name" value="Glyas_Bleomycin-R_OHBP_Dase"/>
</dbReference>
<evidence type="ECO:0000259" key="1">
    <source>
        <dbReference type="PROSITE" id="PS51819"/>
    </source>
</evidence>
<dbReference type="PROSITE" id="PS51819">
    <property type="entry name" value="VOC"/>
    <property type="match status" value="2"/>
</dbReference>